<evidence type="ECO:0000256" key="1">
    <source>
        <dbReference type="ARBA" id="ARBA00004167"/>
    </source>
</evidence>
<dbReference type="InterPro" id="IPR001107">
    <property type="entry name" value="Band_7"/>
</dbReference>
<keyword evidence="6" id="KW-0812">Transmembrane</keyword>
<evidence type="ECO:0000259" key="7">
    <source>
        <dbReference type="SMART" id="SM00244"/>
    </source>
</evidence>
<dbReference type="InterPro" id="IPR027705">
    <property type="entry name" value="Flotillin_fam"/>
</dbReference>
<organism evidence="8 9">
    <name type="scientific">Pseudomonas putida</name>
    <name type="common">Arthrobacter siderocapsulatus</name>
    <dbReference type="NCBI Taxonomy" id="303"/>
    <lineage>
        <taxon>Bacteria</taxon>
        <taxon>Pseudomonadati</taxon>
        <taxon>Pseudomonadota</taxon>
        <taxon>Gammaproteobacteria</taxon>
        <taxon>Pseudomonadales</taxon>
        <taxon>Pseudomonadaceae</taxon>
        <taxon>Pseudomonas</taxon>
    </lineage>
</organism>
<dbReference type="RefSeq" id="WP_198745944.1">
    <property type="nucleotide sequence ID" value="NZ_JAEHTE010000001.1"/>
</dbReference>
<reference evidence="8" key="1">
    <citation type="submission" date="2020-12" db="EMBL/GenBank/DDBJ databases">
        <title>Enhanced detection system for hospital associated transmission using whole genome sequencing surveillance.</title>
        <authorList>
            <person name="Harrison L.H."/>
            <person name="Van Tyne D."/>
            <person name="Marsh J.W."/>
            <person name="Griffith M.P."/>
            <person name="Snyder D.J."/>
            <person name="Cooper V.S."/>
            <person name="Mustapha M."/>
        </authorList>
    </citation>
    <scope>NUCLEOTIDE SEQUENCE</scope>
    <source>
        <strain evidence="8">PSB00042</strain>
    </source>
</reference>
<dbReference type="PANTHER" id="PTHR13806">
    <property type="entry name" value="FLOTILLIN-RELATED"/>
    <property type="match status" value="1"/>
</dbReference>
<name>A0A8I1EBM6_PSEPU</name>
<dbReference type="GO" id="GO:0005886">
    <property type="term" value="C:plasma membrane"/>
    <property type="evidence" value="ECO:0007669"/>
    <property type="project" value="UniProtKB-SubCell"/>
</dbReference>
<protein>
    <submittedName>
        <fullName evidence="8">Flotillin family protein</fullName>
    </submittedName>
</protein>
<proteinExistence type="inferred from homology"/>
<dbReference type="EMBL" id="JAEHTE010000001">
    <property type="protein sequence ID" value="MBI6882319.1"/>
    <property type="molecule type" value="Genomic_DNA"/>
</dbReference>
<accession>A0A8I1EBM6</accession>
<gene>
    <name evidence="8" type="ORF">JEU22_00040</name>
</gene>
<sequence length="487" mass="51579">MFGNAPAVMMWLIPVIIAIVIIMTILKNYKICPNDKVMVVYGAGSGSSEGASIVHGGGRLIIPFVQQTKFLSLAPMSITVDLTGALSANNIRVSVPSQFTVSIASKDPALMQNAVRYLLDQNDHDIQTNAKEIIFGSLRAVVATLTIEELTRDREKFIKSINDNVDKELNKIGMSLINVNIRDITDESGYITAMGQKSAASAINQANIDVAEQKRKGDVGVETNNRERDVTVAEQKTLAQVGISTAERDREVGIAKLQAETQKGTNESQASIADSNAELAVRQADAFEKGEVARAKAATEIAKQQRIAQQAELAKEQLPAAEVAKEQKVIEANANADQARIIAKGEADAIIAKFTAEAEGLKLVLEAKAAGYEKIVASVGGNTNAAATLLMIEKMAEIVEIQSQALANLHIDKITVWDSGSGNDGIQGFMRNFAAAMPPLHEIAAQAGVQLPAFMGALAKDPGALSLGAPAPAAEAEEAASEVVAKG</sequence>
<dbReference type="Gene3D" id="3.30.479.30">
    <property type="entry name" value="Band 7 domain"/>
    <property type="match status" value="1"/>
</dbReference>
<dbReference type="InterPro" id="IPR036013">
    <property type="entry name" value="Band_7/SPFH_dom_sf"/>
</dbReference>
<evidence type="ECO:0000256" key="4">
    <source>
        <dbReference type="ARBA" id="ARBA00022475"/>
    </source>
</evidence>
<dbReference type="Proteomes" id="UP000637061">
    <property type="component" value="Unassembled WGS sequence"/>
</dbReference>
<evidence type="ECO:0000313" key="9">
    <source>
        <dbReference type="Proteomes" id="UP000637061"/>
    </source>
</evidence>
<evidence type="ECO:0000256" key="6">
    <source>
        <dbReference type="SAM" id="Phobius"/>
    </source>
</evidence>
<feature type="transmembrane region" description="Helical" evidence="6">
    <location>
        <begin position="6"/>
        <end position="26"/>
    </location>
</feature>
<evidence type="ECO:0000313" key="8">
    <source>
        <dbReference type="EMBL" id="MBI6882319.1"/>
    </source>
</evidence>
<dbReference type="AlphaFoldDB" id="A0A8I1EBM6"/>
<evidence type="ECO:0000256" key="3">
    <source>
        <dbReference type="ARBA" id="ARBA00007161"/>
    </source>
</evidence>
<dbReference type="PANTHER" id="PTHR13806:SF31">
    <property type="entry name" value="FLOTILLIN-LIKE PROTEIN 1-RELATED"/>
    <property type="match status" value="1"/>
</dbReference>
<evidence type="ECO:0000256" key="2">
    <source>
        <dbReference type="ARBA" id="ARBA00004236"/>
    </source>
</evidence>
<dbReference type="SUPFAM" id="SSF117892">
    <property type="entry name" value="Band 7/SPFH domain"/>
    <property type="match status" value="1"/>
</dbReference>
<keyword evidence="5 6" id="KW-0472">Membrane</keyword>
<comment type="similarity">
    <text evidence="3">Belongs to the band 7/mec-2 family. Flotillin subfamily.</text>
</comment>
<keyword evidence="4" id="KW-1003">Cell membrane</keyword>
<feature type="domain" description="Band 7" evidence="7">
    <location>
        <begin position="27"/>
        <end position="198"/>
    </location>
</feature>
<keyword evidence="6" id="KW-1133">Transmembrane helix</keyword>
<comment type="subcellular location">
    <subcellularLocation>
        <location evidence="2">Cell membrane</location>
    </subcellularLocation>
    <subcellularLocation>
        <location evidence="1">Membrane</location>
        <topology evidence="1">Single-pass membrane protein</topology>
    </subcellularLocation>
</comment>
<comment type="caution">
    <text evidence="8">The sequence shown here is derived from an EMBL/GenBank/DDBJ whole genome shotgun (WGS) entry which is preliminary data.</text>
</comment>
<dbReference type="SMART" id="SM00244">
    <property type="entry name" value="PHB"/>
    <property type="match status" value="1"/>
</dbReference>
<dbReference type="CDD" id="cd03399">
    <property type="entry name" value="SPFH_flotillin"/>
    <property type="match status" value="1"/>
</dbReference>
<evidence type="ECO:0000256" key="5">
    <source>
        <dbReference type="ARBA" id="ARBA00023136"/>
    </source>
</evidence>
<dbReference type="Pfam" id="PF01145">
    <property type="entry name" value="Band_7"/>
    <property type="match status" value="1"/>
</dbReference>